<evidence type="ECO:0000313" key="3">
    <source>
        <dbReference type="Proteomes" id="UP000240608"/>
    </source>
</evidence>
<protein>
    <submittedName>
        <fullName evidence="2">Nitrogen fixation protein FixH</fullName>
    </submittedName>
</protein>
<keyword evidence="1" id="KW-1133">Transmembrane helix</keyword>
<organism evidence="2 3">
    <name type="scientific">Marivirga lumbricoides</name>
    <dbReference type="NCBI Taxonomy" id="1046115"/>
    <lineage>
        <taxon>Bacteria</taxon>
        <taxon>Pseudomonadati</taxon>
        <taxon>Bacteroidota</taxon>
        <taxon>Cytophagia</taxon>
        <taxon>Cytophagales</taxon>
        <taxon>Marivirgaceae</taxon>
        <taxon>Marivirga</taxon>
    </lineage>
</organism>
<accession>A0A2T4DCH6</accession>
<name>A0A2T4DCH6_9BACT</name>
<dbReference type="EMBL" id="PYVU01000357">
    <property type="protein sequence ID" value="PTB91525.1"/>
    <property type="molecule type" value="Genomic_DNA"/>
</dbReference>
<reference evidence="2 3" key="1">
    <citation type="submission" date="2018-03" db="EMBL/GenBank/DDBJ databases">
        <title>Cross-interface Injection: A General Nanoliter Liquid Handling Method Applied to Single Cells Genome Amplification Automated Nanoliter Liquid Handling Applied to Single Cell Multiple Displacement Amplification.</title>
        <authorList>
            <person name="Yun J."/>
            <person name="Xu P."/>
            <person name="Xu J."/>
            <person name="Dai X."/>
            <person name="Wang Y."/>
            <person name="Zheng X."/>
            <person name="Cao C."/>
            <person name="Yi Q."/>
            <person name="Zhu Y."/>
            <person name="Wang L."/>
            <person name="Dong Z."/>
            <person name="Huang Y."/>
            <person name="Huang L."/>
            <person name="Du W."/>
        </authorList>
    </citation>
    <scope>NUCLEOTIDE SEQUENCE [LARGE SCALE GENOMIC DNA]</scope>
    <source>
        <strain evidence="2 3">Z-D1-2</strain>
    </source>
</reference>
<keyword evidence="1" id="KW-0812">Transmembrane</keyword>
<dbReference type="AlphaFoldDB" id="A0A2T4DCH6"/>
<keyword evidence="1" id="KW-0472">Membrane</keyword>
<proteinExistence type="predicted"/>
<comment type="caution">
    <text evidence="2">The sequence shown here is derived from an EMBL/GenBank/DDBJ whole genome shotgun (WGS) entry which is preliminary data.</text>
</comment>
<dbReference type="Pfam" id="PF05751">
    <property type="entry name" value="FixH"/>
    <property type="match status" value="1"/>
</dbReference>
<sequence>MARCFKLLIPGFRGHNRLKNKDKKKGDDMNWGNKIAVVFALFVALVITMVTISFNQDVNLVAENYYEEEIAYQSHMKKVANAMEWDTPIKVEQQGDVVYLYFQNAGEVEGEITFFRPSDAKMDFKVDLEEENYIPVEKLQSGVWQVDISWSKGEKAYHKEERIFIQK</sequence>
<evidence type="ECO:0000256" key="1">
    <source>
        <dbReference type="SAM" id="Phobius"/>
    </source>
</evidence>
<gene>
    <name evidence="2" type="ORF">C9994_15390</name>
</gene>
<dbReference type="InterPro" id="IPR008620">
    <property type="entry name" value="FixH"/>
</dbReference>
<feature type="transmembrane region" description="Helical" evidence="1">
    <location>
        <begin position="31"/>
        <end position="54"/>
    </location>
</feature>
<dbReference type="Proteomes" id="UP000240608">
    <property type="component" value="Unassembled WGS sequence"/>
</dbReference>
<evidence type="ECO:0000313" key="2">
    <source>
        <dbReference type="EMBL" id="PTB91525.1"/>
    </source>
</evidence>